<dbReference type="STRING" id="1280952.HJA_12770"/>
<dbReference type="eggNOG" id="COG0318">
    <property type="taxonomic scope" value="Bacteria"/>
</dbReference>
<evidence type="ECO:0000256" key="2">
    <source>
        <dbReference type="ARBA" id="ARBA00022598"/>
    </source>
</evidence>
<reference evidence="5 6" key="1">
    <citation type="journal article" date="2014" name="Antonie Van Leeuwenhoek">
        <title>Hyphomonas beringensis sp. nov. and Hyphomonas chukchiensis sp. nov., isolated from surface seawater of the Bering Sea and Chukchi Sea.</title>
        <authorList>
            <person name="Li C."/>
            <person name="Lai Q."/>
            <person name="Li G."/>
            <person name="Dong C."/>
            <person name="Wang J."/>
            <person name="Liao Y."/>
            <person name="Shao Z."/>
        </authorList>
    </citation>
    <scope>NUCLEOTIDE SEQUENCE [LARGE SCALE GENOMIC DNA]</scope>
    <source>
        <strain evidence="5 6">VP2</strain>
    </source>
</reference>
<dbReference type="PROSITE" id="PS00455">
    <property type="entry name" value="AMP_BINDING"/>
    <property type="match status" value="1"/>
</dbReference>
<dbReference type="RefSeq" id="WP_035582915.1">
    <property type="nucleotide sequence ID" value="NZ_ARYJ01000008.1"/>
</dbReference>
<feature type="domain" description="AMP-binding enzyme C-terminal" evidence="4">
    <location>
        <begin position="443"/>
        <end position="518"/>
    </location>
</feature>
<dbReference type="Pfam" id="PF00501">
    <property type="entry name" value="AMP-binding"/>
    <property type="match status" value="1"/>
</dbReference>
<proteinExistence type="inferred from homology"/>
<dbReference type="InterPro" id="IPR000873">
    <property type="entry name" value="AMP-dep_synth/lig_dom"/>
</dbReference>
<evidence type="ECO:0000256" key="1">
    <source>
        <dbReference type="ARBA" id="ARBA00006432"/>
    </source>
</evidence>
<dbReference type="InterPro" id="IPR042099">
    <property type="entry name" value="ANL_N_sf"/>
</dbReference>
<dbReference type="SUPFAM" id="SSF56801">
    <property type="entry name" value="Acetyl-CoA synthetase-like"/>
    <property type="match status" value="1"/>
</dbReference>
<dbReference type="Pfam" id="PF13193">
    <property type="entry name" value="AMP-binding_C"/>
    <property type="match status" value="1"/>
</dbReference>
<keyword evidence="2 5" id="KW-0436">Ligase</keyword>
<dbReference type="PATRIC" id="fig|1280952.3.peg.2554"/>
<dbReference type="Gene3D" id="3.40.50.12780">
    <property type="entry name" value="N-terminal domain of ligase-like"/>
    <property type="match status" value="1"/>
</dbReference>
<feature type="domain" description="AMP-dependent synthetase/ligase" evidence="3">
    <location>
        <begin position="29"/>
        <end position="391"/>
    </location>
</feature>
<comment type="similarity">
    <text evidence="1">Belongs to the ATP-dependent AMP-binding enzyme family.</text>
</comment>
<dbReference type="GO" id="GO:0031956">
    <property type="term" value="F:medium-chain fatty acid-CoA ligase activity"/>
    <property type="evidence" value="ECO:0007669"/>
    <property type="project" value="TreeGrafter"/>
</dbReference>
<dbReference type="Proteomes" id="UP000024816">
    <property type="component" value="Unassembled WGS sequence"/>
</dbReference>
<organism evidence="5 6">
    <name type="scientific">Hyphomonas jannaschiana VP2</name>
    <dbReference type="NCBI Taxonomy" id="1280952"/>
    <lineage>
        <taxon>Bacteria</taxon>
        <taxon>Pseudomonadati</taxon>
        <taxon>Pseudomonadota</taxon>
        <taxon>Alphaproteobacteria</taxon>
        <taxon>Hyphomonadales</taxon>
        <taxon>Hyphomonadaceae</taxon>
        <taxon>Hyphomonas</taxon>
    </lineage>
</organism>
<evidence type="ECO:0000313" key="5">
    <source>
        <dbReference type="EMBL" id="KCZ87412.1"/>
    </source>
</evidence>
<keyword evidence="6" id="KW-1185">Reference proteome</keyword>
<gene>
    <name evidence="5" type="ORF">HJA_12770</name>
</gene>
<name>A0A059F9Y7_9PROT</name>
<comment type="caution">
    <text evidence="5">The sequence shown here is derived from an EMBL/GenBank/DDBJ whole genome shotgun (WGS) entry which is preliminary data.</text>
</comment>
<evidence type="ECO:0000313" key="6">
    <source>
        <dbReference type="Proteomes" id="UP000024816"/>
    </source>
</evidence>
<evidence type="ECO:0000259" key="4">
    <source>
        <dbReference type="Pfam" id="PF13193"/>
    </source>
</evidence>
<dbReference type="Gene3D" id="3.30.300.30">
    <property type="match status" value="1"/>
</dbReference>
<dbReference type="PANTHER" id="PTHR43201">
    <property type="entry name" value="ACYL-COA SYNTHETASE"/>
    <property type="match status" value="1"/>
</dbReference>
<dbReference type="PANTHER" id="PTHR43201:SF5">
    <property type="entry name" value="MEDIUM-CHAIN ACYL-COA LIGASE ACSF2, MITOCHONDRIAL"/>
    <property type="match status" value="1"/>
</dbReference>
<dbReference type="AlphaFoldDB" id="A0A059F9Y7"/>
<evidence type="ECO:0000259" key="3">
    <source>
        <dbReference type="Pfam" id="PF00501"/>
    </source>
</evidence>
<dbReference type="InterPro" id="IPR020845">
    <property type="entry name" value="AMP-binding_CS"/>
</dbReference>
<sequence length="538" mass="59623">MYQVSLTESYFPAHGGPEPAPRTIGDMLRASTARHPDQPALKALDYDGAVLRTWSYKDLLFDAERLARALASRHEEGARVAAYANNVPEWVLLELACGLAGVTLVTVNPAYQKRELKYVLEQSRSEAIYYVADFRGNPMQKIADEVCNEIPAIRHRILLTDHTALFDGENKGELRTPHPLDPTQIQYTSGTTGFPKGALLHHNGLVLNGIEAMKRAGVNQGDVFVHHMPLFHTTGCAILVLGGLGVGATLLLAPMFDPAMVVKVMERERTKFILGVPTMLVALIEEVEKSGRDVSSTRRIMSGGSMVPPELCRKARKVFGAPIQIIYGQTETSPALTQAWYEDDETDLTQTIGQPVPYTEISIRDPITNSVVPVDEQGEICARAYSVMLGYNDNPEATAATIDEEKWLHTGDLGRMDARGYVKITGRVKEMIIRGGENLFPAEIENALLEHEAISEIAIVGIPDEKWGEQVACFMRGNSKPHPTDAELKQFIRERLSPQKTPAYWIWVDDWPLTGSGKIQRFKLAEAFEQGAYTDQVE</sequence>
<dbReference type="OrthoDB" id="6187882at2"/>
<dbReference type="InterPro" id="IPR025110">
    <property type="entry name" value="AMP-bd_C"/>
</dbReference>
<accession>A0A059F9Y7</accession>
<protein>
    <submittedName>
        <fullName evidence="5">Long-chain fatty acid CoA ligase (AMP-binding) protein</fullName>
    </submittedName>
</protein>
<dbReference type="EMBL" id="ARYJ01000008">
    <property type="protein sequence ID" value="KCZ87412.1"/>
    <property type="molecule type" value="Genomic_DNA"/>
</dbReference>
<dbReference type="InterPro" id="IPR045851">
    <property type="entry name" value="AMP-bd_C_sf"/>
</dbReference>
<dbReference type="GO" id="GO:0006631">
    <property type="term" value="P:fatty acid metabolic process"/>
    <property type="evidence" value="ECO:0007669"/>
    <property type="project" value="TreeGrafter"/>
</dbReference>